<dbReference type="InterPro" id="IPR046867">
    <property type="entry name" value="AldOxase/xan_DH_MoCoBD2"/>
</dbReference>
<evidence type="ECO:0000313" key="2">
    <source>
        <dbReference type="EMBL" id="MBN7796604.1"/>
    </source>
</evidence>
<dbReference type="InterPro" id="IPR000674">
    <property type="entry name" value="Ald_Oxase/Xan_DH_a/b"/>
</dbReference>
<dbReference type="PANTHER" id="PTHR47495:SF2">
    <property type="entry name" value="ALDEHYDE DEHYDROGENASE"/>
    <property type="match status" value="1"/>
</dbReference>
<dbReference type="Pfam" id="PF20256">
    <property type="entry name" value="MoCoBD_2"/>
    <property type="match status" value="2"/>
</dbReference>
<dbReference type="InterPro" id="IPR037165">
    <property type="entry name" value="AldOxase/xan_DH_Mopterin-bd_sf"/>
</dbReference>
<dbReference type="PROSITE" id="PS51318">
    <property type="entry name" value="TAT"/>
    <property type="match status" value="1"/>
</dbReference>
<dbReference type="InterPro" id="IPR052516">
    <property type="entry name" value="N-heterocyclic_Hydroxylase"/>
</dbReference>
<comment type="caution">
    <text evidence="2">The sequence shown here is derived from an EMBL/GenBank/DDBJ whole genome shotgun (WGS) entry which is preliminary data.</text>
</comment>
<dbReference type="RefSeq" id="WP_206560042.1">
    <property type="nucleotide sequence ID" value="NZ_JAFKCZ010000005.1"/>
</dbReference>
<dbReference type="InterPro" id="IPR012368">
    <property type="entry name" value="OxRdtase_Mopterin-bd_su_IorB"/>
</dbReference>
<feature type="domain" description="Aldehyde oxidase/xanthine dehydrogenase a/b hammerhead" evidence="1">
    <location>
        <begin position="211"/>
        <end position="289"/>
    </location>
</feature>
<evidence type="ECO:0000259" key="1">
    <source>
        <dbReference type="SMART" id="SM01008"/>
    </source>
</evidence>
<reference evidence="2" key="1">
    <citation type="submission" date="2021-02" db="EMBL/GenBank/DDBJ databases">
        <title>PHA producing bacteria isolated from coastal sediment in Guangdong, Shenzhen.</title>
        <authorList>
            <person name="Zheng W."/>
            <person name="Yu S."/>
            <person name="Huang Y."/>
        </authorList>
    </citation>
    <scope>NUCLEOTIDE SEQUENCE</scope>
    <source>
        <strain evidence="2">TN14-10</strain>
    </source>
</reference>
<dbReference type="SMART" id="SM01008">
    <property type="entry name" value="Ald_Xan_dh_C"/>
    <property type="match status" value="1"/>
</dbReference>
<dbReference type="Proteomes" id="UP000664303">
    <property type="component" value="Unassembled WGS sequence"/>
</dbReference>
<dbReference type="Pfam" id="PF02738">
    <property type="entry name" value="MoCoBD_1"/>
    <property type="match status" value="1"/>
</dbReference>
<dbReference type="SUPFAM" id="SSF56003">
    <property type="entry name" value="Molybdenum cofactor-binding domain"/>
    <property type="match status" value="2"/>
</dbReference>
<dbReference type="GO" id="GO:0016491">
    <property type="term" value="F:oxidoreductase activity"/>
    <property type="evidence" value="ECO:0007669"/>
    <property type="project" value="InterPro"/>
</dbReference>
<dbReference type="EMBL" id="JAFKCZ010000005">
    <property type="protein sequence ID" value="MBN7796604.1"/>
    <property type="molecule type" value="Genomic_DNA"/>
</dbReference>
<sequence>MKASPSTATTGGLSRRTFLQSTALGGLMLGLQLPLAGRVRAAAEFAPNAFVRIAPDDTVTLIIKHFEMGQGSTTGLVTLLAEELDADIERVAIEYAPANAQLYGNALLGGAQGTGGSSAMADSWTKMRRAGATARAMLVQAAAQRWRVPAAEIAVSRGVVSAGNRRATFGELAAAAAEVPVPETVSLKAPGDFIYIGRESTRRVDSRAKSTGTATFTIDVRLPELLTAVIAWPPAFGATLKSYKADKALQVKGVVDVVEIPEGVAVVAEGMWPAIKGRRALELDWDTARAGPASSEALYAEYEALADQPGQAVVASDDTAPRLAKAARKVTATYHFPYLAHAAMEPMNCVAWLHDGRLETWSGHQFPSIDHPSAARAAGLETSQVTLHTLVSGGSFGRRANPWADFTVAAVQVAKALKDKHGWERPVRMQMTREDDTRAGQYRPLYVHKAEIGLDANGALSAWRHAIVGQSIMAGAGMLRDGQVDESSVEGVEPTPYSIPAHSVALHSPAQPVRPLWWRSVGHTHTAFAVETLMDELAEAAGKDPVAFRLALLDGDPRMAGVLKRVAEEGNWGRELPEGRAQGIAVHYSFRSYVAQLVEVSLRADGLPRVHKVHCAVDCGVAINPDQVAAQMEGGIGFALAGALYGEIDIEQGEAKQSNFHDYRVLRIDEMPEVAVHIVDSRLDPTGVGEPGVPPLAPAVANAMYRLSGKRVRRLPFAAA</sequence>
<protein>
    <submittedName>
        <fullName evidence="2">Xanthine dehydrogenase family protein molybdopterin-binding subunit</fullName>
    </submittedName>
</protein>
<organism evidence="2 3">
    <name type="scientific">Parahaliea mediterranea</name>
    <dbReference type="NCBI Taxonomy" id="651086"/>
    <lineage>
        <taxon>Bacteria</taxon>
        <taxon>Pseudomonadati</taxon>
        <taxon>Pseudomonadota</taxon>
        <taxon>Gammaproteobacteria</taxon>
        <taxon>Cellvibrionales</taxon>
        <taxon>Halieaceae</taxon>
        <taxon>Parahaliea</taxon>
    </lineage>
</organism>
<name>A0A939IIH0_9GAMM</name>
<dbReference type="Gene3D" id="3.30.365.10">
    <property type="entry name" value="Aldehyde oxidase/xanthine dehydrogenase, molybdopterin binding domain"/>
    <property type="match status" value="3"/>
</dbReference>
<dbReference type="InterPro" id="IPR008274">
    <property type="entry name" value="AldOxase/xan_DH_MoCoBD1"/>
</dbReference>
<dbReference type="AlphaFoldDB" id="A0A939IIH0"/>
<evidence type="ECO:0000313" key="3">
    <source>
        <dbReference type="Proteomes" id="UP000664303"/>
    </source>
</evidence>
<keyword evidence="3" id="KW-1185">Reference proteome</keyword>
<dbReference type="PANTHER" id="PTHR47495">
    <property type="entry name" value="ALDEHYDE DEHYDROGENASE"/>
    <property type="match status" value="1"/>
</dbReference>
<gene>
    <name evidence="2" type="ORF">JYP50_08380</name>
</gene>
<accession>A0A939IIH0</accession>
<proteinExistence type="predicted"/>
<dbReference type="InterPro" id="IPR006311">
    <property type="entry name" value="TAT_signal"/>
</dbReference>
<dbReference type="Gene3D" id="3.90.1170.50">
    <property type="entry name" value="Aldehyde oxidase/xanthine dehydrogenase, a/b hammerhead"/>
    <property type="match status" value="1"/>
</dbReference>
<dbReference type="PIRSF" id="PIRSF036389">
    <property type="entry name" value="IOR_B"/>
    <property type="match status" value="1"/>
</dbReference>